<gene>
    <name evidence="8" type="ORF">GBAR_LOCUS31487</name>
</gene>
<keyword evidence="4" id="KW-0833">Ubl conjugation pathway</keyword>
<dbReference type="GO" id="GO:0000422">
    <property type="term" value="P:autophagy of mitochondrion"/>
    <property type="evidence" value="ECO:0007669"/>
    <property type="project" value="TreeGrafter"/>
</dbReference>
<organism evidence="8 9">
    <name type="scientific">Geodia barretti</name>
    <name type="common">Barrett's horny sponge</name>
    <dbReference type="NCBI Taxonomy" id="519541"/>
    <lineage>
        <taxon>Eukaryota</taxon>
        <taxon>Metazoa</taxon>
        <taxon>Porifera</taxon>
        <taxon>Demospongiae</taxon>
        <taxon>Heteroscleromorpha</taxon>
        <taxon>Tetractinellida</taxon>
        <taxon>Astrophorina</taxon>
        <taxon>Geodiidae</taxon>
        <taxon>Geodia</taxon>
    </lineage>
</organism>
<dbReference type="PANTHER" id="PTHR14957">
    <property type="entry name" value="UBIQUITIN-LIKE-CONJUGATING ENZYME ATG10"/>
    <property type="match status" value="1"/>
</dbReference>
<keyword evidence="5" id="KW-0072">Autophagy</keyword>
<evidence type="ECO:0000256" key="3">
    <source>
        <dbReference type="ARBA" id="ARBA00022679"/>
    </source>
</evidence>
<comment type="caution">
    <text evidence="8">The sequence shown here is derived from an EMBL/GenBank/DDBJ whole genome shotgun (WGS) entry which is preliminary data.</text>
</comment>
<evidence type="ECO:0000256" key="4">
    <source>
        <dbReference type="ARBA" id="ARBA00022786"/>
    </source>
</evidence>
<keyword evidence="9" id="KW-1185">Reference proteome</keyword>
<feature type="region of interest" description="Disordered" evidence="7">
    <location>
        <begin position="59"/>
        <end position="85"/>
    </location>
</feature>
<dbReference type="GO" id="GO:0005829">
    <property type="term" value="C:cytosol"/>
    <property type="evidence" value="ECO:0007669"/>
    <property type="project" value="TreeGrafter"/>
</dbReference>
<evidence type="ECO:0000256" key="5">
    <source>
        <dbReference type="ARBA" id="ARBA00023006"/>
    </source>
</evidence>
<accession>A0AA35U0E1</accession>
<dbReference type="Proteomes" id="UP001174909">
    <property type="component" value="Unassembled WGS sequence"/>
</dbReference>
<keyword evidence="3" id="KW-0808">Transferase</keyword>
<comment type="similarity">
    <text evidence="1">Belongs to the ATG10 family.</text>
</comment>
<sequence>MATGLLTYEEFVRNARDLVVMSDRLGDGWELRHVRQTDGPEETAFLVKRICVAIAEESPVDPETPRDVGEPENIEDEDPATLHCRGTGKLSEKTVQFEYHVIYSPSYQVPVLFFTATFHSGRLVPLKEIWKFLSPFHVTRDSGMEWESVTQQEHPIFGRPFYHLHPCHTSNVMATILTANKHERGDRDIKNYLLSWLTIFGPTIGLNVLIDYLKIDSKT</sequence>
<dbReference type="AlphaFoldDB" id="A0AA35U0E1"/>
<protein>
    <recommendedName>
        <fullName evidence="2">Ubiquitin-like-conjugating enzyme ATG10</fullName>
    </recommendedName>
    <alternativeName>
        <fullName evidence="6">Autophagy-related protein 10</fullName>
    </alternativeName>
</protein>
<proteinExistence type="inferred from homology"/>
<dbReference type="EMBL" id="CASHTH010004479">
    <property type="protein sequence ID" value="CAI8057825.1"/>
    <property type="molecule type" value="Genomic_DNA"/>
</dbReference>
<evidence type="ECO:0000256" key="1">
    <source>
        <dbReference type="ARBA" id="ARBA00005696"/>
    </source>
</evidence>
<evidence type="ECO:0000256" key="7">
    <source>
        <dbReference type="SAM" id="MobiDB-lite"/>
    </source>
</evidence>
<evidence type="ECO:0000313" key="8">
    <source>
        <dbReference type="EMBL" id="CAI8057825.1"/>
    </source>
</evidence>
<feature type="compositionally biased region" description="Acidic residues" evidence="7">
    <location>
        <begin position="70"/>
        <end position="79"/>
    </location>
</feature>
<dbReference type="PANTHER" id="PTHR14957:SF1">
    <property type="entry name" value="UBIQUITIN-LIKE-CONJUGATING ENZYME ATG10"/>
    <property type="match status" value="1"/>
</dbReference>
<dbReference type="GO" id="GO:0000045">
    <property type="term" value="P:autophagosome assembly"/>
    <property type="evidence" value="ECO:0007669"/>
    <property type="project" value="TreeGrafter"/>
</dbReference>
<dbReference type="Pfam" id="PF03987">
    <property type="entry name" value="Autophagy_act_C"/>
    <property type="match status" value="1"/>
</dbReference>
<dbReference type="GO" id="GO:0061651">
    <property type="term" value="F:Atg12 conjugating enzyme activity"/>
    <property type="evidence" value="ECO:0007669"/>
    <property type="project" value="TreeGrafter"/>
</dbReference>
<evidence type="ECO:0000256" key="2">
    <source>
        <dbReference type="ARBA" id="ARBA00021099"/>
    </source>
</evidence>
<name>A0AA35U0E1_GEOBA</name>
<dbReference type="Gene3D" id="3.30.1460.50">
    <property type="match status" value="1"/>
</dbReference>
<evidence type="ECO:0000313" key="9">
    <source>
        <dbReference type="Proteomes" id="UP001174909"/>
    </source>
</evidence>
<evidence type="ECO:0000256" key="6">
    <source>
        <dbReference type="ARBA" id="ARBA00029833"/>
    </source>
</evidence>
<dbReference type="GO" id="GO:0032446">
    <property type="term" value="P:protein modification by small protein conjugation"/>
    <property type="evidence" value="ECO:0007669"/>
    <property type="project" value="TreeGrafter"/>
</dbReference>
<dbReference type="InterPro" id="IPR007135">
    <property type="entry name" value="Atg3/Atg10"/>
</dbReference>
<reference evidence="8" key="1">
    <citation type="submission" date="2023-03" db="EMBL/GenBank/DDBJ databases">
        <authorList>
            <person name="Steffen K."/>
            <person name="Cardenas P."/>
        </authorList>
    </citation>
    <scope>NUCLEOTIDE SEQUENCE</scope>
</reference>